<gene>
    <name evidence="2" type="ORF">BN873_890036</name>
</gene>
<feature type="region of interest" description="Disordered" evidence="1">
    <location>
        <begin position="130"/>
        <end position="171"/>
    </location>
</feature>
<feature type="compositionally biased region" description="Basic and acidic residues" evidence="1">
    <location>
        <begin position="143"/>
        <end position="156"/>
    </location>
</feature>
<reference evidence="2" key="2">
    <citation type="submission" date="2014-03" db="EMBL/GenBank/DDBJ databases">
        <title>Candidatus Competibacter-lineage genomes retrieved from metagenomes reveal functional metabolic diversity.</title>
        <authorList>
            <person name="McIlroy S.J."/>
            <person name="Albertsen M."/>
            <person name="Andresen E.K."/>
            <person name="Saunders A.M."/>
            <person name="Kristiansen R."/>
            <person name="Stokholm-Bjerregaard M."/>
            <person name="Nielsen K.L."/>
            <person name="Nielsen P.H."/>
        </authorList>
    </citation>
    <scope>NUCLEOTIDE SEQUENCE</scope>
    <source>
        <strain evidence="2">Run_A_D11</strain>
    </source>
</reference>
<dbReference type="Proteomes" id="UP000035760">
    <property type="component" value="Unassembled WGS sequence"/>
</dbReference>
<organism evidence="2 3">
    <name type="scientific">Candidatus Competibacter denitrificans Run_A_D11</name>
    <dbReference type="NCBI Taxonomy" id="1400863"/>
    <lineage>
        <taxon>Bacteria</taxon>
        <taxon>Pseudomonadati</taxon>
        <taxon>Pseudomonadota</taxon>
        <taxon>Gammaproteobacteria</taxon>
        <taxon>Candidatus Competibacteraceae</taxon>
        <taxon>Candidatus Competibacter</taxon>
    </lineage>
</organism>
<evidence type="ECO:0000313" key="3">
    <source>
        <dbReference type="Proteomes" id="UP000035760"/>
    </source>
</evidence>
<evidence type="ECO:0000256" key="1">
    <source>
        <dbReference type="SAM" id="MobiDB-lite"/>
    </source>
</evidence>
<evidence type="ECO:0000313" key="2">
    <source>
        <dbReference type="EMBL" id="CDI04130.1"/>
    </source>
</evidence>
<accession>W6MCL7</accession>
<dbReference type="EMBL" id="CBTJ020000101">
    <property type="protein sequence ID" value="CDI04130.1"/>
    <property type="molecule type" value="Genomic_DNA"/>
</dbReference>
<name>W6MCL7_9GAMM</name>
<dbReference type="STRING" id="1400863.BN873_890036"/>
<sequence>MSRIRTVKPELFRHEALFDAELATGLQLRLAFIGLFTAADCEGRFVWRPRTLKLDVLPHDTVDFSAVLNALEKYGFIKSYVVNGEKYGVIPSFTKHQFIQTKEKERGSEIPPCPAQPTEIQENEPGIVPESYRNEPGIVPDLQEGKGKEGKGREEEGSVPAPARHAPARSIPLPDDFSISPATETWAEQHGYDRLPEHLEAFKGKALAKDYRYANWQQAFRNAVRDDWAGLRKAPPAAPGGGRATGRAYDPASKRAALAEHNGGALSAWLGGVSPTAAIPALALETDHATH</sequence>
<dbReference type="RefSeq" id="WP_053085421.1">
    <property type="nucleotide sequence ID" value="NZ_CBTJ020000101.1"/>
</dbReference>
<proteinExistence type="predicted"/>
<evidence type="ECO:0008006" key="4">
    <source>
        <dbReference type="Google" id="ProtNLM"/>
    </source>
</evidence>
<comment type="caution">
    <text evidence="2">The sequence shown here is derived from an EMBL/GenBank/DDBJ whole genome shotgun (WGS) entry which is preliminary data.</text>
</comment>
<reference evidence="2" key="1">
    <citation type="submission" date="2013-07" db="EMBL/GenBank/DDBJ databases">
        <authorList>
            <person name="McIlroy S."/>
        </authorList>
    </citation>
    <scope>NUCLEOTIDE SEQUENCE [LARGE SCALE GENOMIC DNA]</scope>
    <source>
        <strain evidence="2">Run_A_D11</strain>
    </source>
</reference>
<dbReference type="AlphaFoldDB" id="W6MCL7"/>
<protein>
    <recommendedName>
        <fullName evidence="4">DnaT DNA-binding domain-containing protein</fullName>
    </recommendedName>
</protein>
<keyword evidence="3" id="KW-1185">Reference proteome</keyword>
<dbReference type="OrthoDB" id="6107855at2"/>